<organism evidence="1 2">
    <name type="scientific">Microbacterium caowuchunii</name>
    <dbReference type="NCBI Taxonomy" id="2614638"/>
    <lineage>
        <taxon>Bacteria</taxon>
        <taxon>Bacillati</taxon>
        <taxon>Actinomycetota</taxon>
        <taxon>Actinomycetes</taxon>
        <taxon>Micrococcales</taxon>
        <taxon>Microbacteriaceae</taxon>
        <taxon>Microbacterium</taxon>
    </lineage>
</organism>
<evidence type="ECO:0000313" key="2">
    <source>
        <dbReference type="Proteomes" id="UP000326838"/>
    </source>
</evidence>
<proteinExistence type="predicted"/>
<name>A0A5J6KS17_9MICO</name>
<dbReference type="EMBL" id="VYUY01000009">
    <property type="protein sequence ID" value="KAA9133813.1"/>
    <property type="molecule type" value="Genomic_DNA"/>
</dbReference>
<accession>A0A5J6KS17</accession>
<protein>
    <submittedName>
        <fullName evidence="1">Uncharacterized protein</fullName>
    </submittedName>
</protein>
<reference evidence="2" key="1">
    <citation type="submission" date="2019-09" db="EMBL/GenBank/DDBJ databases">
        <title>Mumia zhuanghuii sp. nov. isolated from the intestinal contents of plateau pika (Ochotona curzoniae) in the Qinghai-Tibet plateau of China.</title>
        <authorList>
            <person name="Tian Z."/>
        </authorList>
    </citation>
    <scope>NUCLEOTIDE SEQUENCE [LARGE SCALE GENOMIC DNA]</scope>
    <source>
        <strain evidence="2">L-033</strain>
    </source>
</reference>
<sequence length="117" mass="12563">MEILKNVVLALHILGVVALLGGVLYQIAPIRTRTARILPGMMHGAWTMLVTGIALVGLQYPLGNDVNNVKITVKLAVLIAIIVIALVNRKREAVATWVLPAIGALTVVNVLLATVWR</sequence>
<dbReference type="RefSeq" id="WP_150893121.1">
    <property type="nucleotide sequence ID" value="NZ_CP044231.1"/>
</dbReference>
<dbReference type="Proteomes" id="UP000326838">
    <property type="component" value="Unassembled WGS sequence"/>
</dbReference>
<dbReference type="AlphaFoldDB" id="A0A5J6KS17"/>
<evidence type="ECO:0000313" key="1">
    <source>
        <dbReference type="EMBL" id="KAA9133813.1"/>
    </source>
</evidence>
<keyword evidence="2" id="KW-1185">Reference proteome</keyword>
<gene>
    <name evidence="1" type="ORF">F6B40_08670</name>
</gene>
<accession>A0A5N0TF87</accession>
<comment type="caution">
    <text evidence="1">The sequence shown here is derived from an EMBL/GenBank/DDBJ whole genome shotgun (WGS) entry which is preliminary data.</text>
</comment>